<dbReference type="Proteomes" id="UP001497392">
    <property type="component" value="Unassembled WGS sequence"/>
</dbReference>
<organism evidence="2 3">
    <name type="scientific">Coccomyxa viridis</name>
    <dbReference type="NCBI Taxonomy" id="1274662"/>
    <lineage>
        <taxon>Eukaryota</taxon>
        <taxon>Viridiplantae</taxon>
        <taxon>Chlorophyta</taxon>
        <taxon>core chlorophytes</taxon>
        <taxon>Trebouxiophyceae</taxon>
        <taxon>Trebouxiophyceae incertae sedis</taxon>
        <taxon>Coccomyxaceae</taxon>
        <taxon>Coccomyxa</taxon>
    </lineage>
</organism>
<sequence length="312" mass="33387">MLGCAIEDEKEDTQGVLQHKAPLVYAPPLSPSWPHVCPAEGAPAGVSGREDEEEAVVGGQEVEVAKAEDVPAQEQQSGQGALWDPVSPLGVISSPTQVQQQEKGVPDYDSEEEWSKPPGQGWNAGDLPIEDSDEEDEWCARMRRAALMGLSSPSSMLDQEAGGLPQQPPPVKFCQEVYSLAKAAGSDPRMMRRSLQRTHSSSAVLAVQEASRAGMAALQEGTCAAPTLQEHVAAVYNTVEQALSTGAERGKTPDALDCANTLMYIRAYKPEVEPEMREKYKGCGRPAWTVTIPTYMAIIQEAANGALESGAL</sequence>
<keyword evidence="3" id="KW-1185">Reference proteome</keyword>
<name>A0ABP1FLK0_9CHLO</name>
<proteinExistence type="predicted"/>
<protein>
    <submittedName>
        <fullName evidence="2">G2922 protein</fullName>
    </submittedName>
</protein>
<accession>A0ABP1FLK0</accession>
<feature type="compositionally biased region" description="Polar residues" evidence="1">
    <location>
        <begin position="93"/>
        <end position="102"/>
    </location>
</feature>
<gene>
    <name evidence="2" type="primary">g2922</name>
    <name evidence="2" type="ORF">VP750_LOCUS2499</name>
</gene>
<comment type="caution">
    <text evidence="2">The sequence shown here is derived from an EMBL/GenBank/DDBJ whole genome shotgun (WGS) entry which is preliminary data.</text>
</comment>
<evidence type="ECO:0000313" key="3">
    <source>
        <dbReference type="Proteomes" id="UP001497392"/>
    </source>
</evidence>
<feature type="region of interest" description="Disordered" evidence="1">
    <location>
        <begin position="67"/>
        <end position="129"/>
    </location>
</feature>
<reference evidence="2 3" key="1">
    <citation type="submission" date="2024-06" db="EMBL/GenBank/DDBJ databases">
        <authorList>
            <person name="Kraege A."/>
            <person name="Thomma B."/>
        </authorList>
    </citation>
    <scope>NUCLEOTIDE SEQUENCE [LARGE SCALE GENOMIC DNA]</scope>
</reference>
<dbReference type="EMBL" id="CAXHTA020000004">
    <property type="protein sequence ID" value="CAL5220840.1"/>
    <property type="molecule type" value="Genomic_DNA"/>
</dbReference>
<evidence type="ECO:0000313" key="2">
    <source>
        <dbReference type="EMBL" id="CAL5220840.1"/>
    </source>
</evidence>
<evidence type="ECO:0000256" key="1">
    <source>
        <dbReference type="SAM" id="MobiDB-lite"/>
    </source>
</evidence>